<feature type="coiled-coil region" evidence="1">
    <location>
        <begin position="404"/>
        <end position="459"/>
    </location>
</feature>
<reference evidence="5 6" key="1">
    <citation type="journal article" date="2019" name="Genome Biol. Evol.">
        <title>Whole-Genome Sequencing of the Giant Devil Catfish, Bagarius yarrelli.</title>
        <authorList>
            <person name="Jiang W."/>
            <person name="Lv Y."/>
            <person name="Cheng L."/>
            <person name="Yang K."/>
            <person name="Chao B."/>
            <person name="Wang X."/>
            <person name="Li Y."/>
            <person name="Pan X."/>
            <person name="You X."/>
            <person name="Zhang Y."/>
            <person name="Yang J."/>
            <person name="Li J."/>
            <person name="Zhang X."/>
            <person name="Liu S."/>
            <person name="Sun C."/>
            <person name="Yang J."/>
            <person name="Shi Q."/>
        </authorList>
    </citation>
    <scope>NUCLEOTIDE SEQUENCE [LARGE SCALE GENOMIC DNA]</scope>
    <source>
        <strain evidence="5">JWS20170419001</strain>
        <tissue evidence="5">Muscle</tissue>
    </source>
</reference>
<feature type="domain" description="Rab-GAP TBC" evidence="4">
    <location>
        <begin position="667"/>
        <end position="850"/>
    </location>
</feature>
<feature type="compositionally biased region" description="Polar residues" evidence="2">
    <location>
        <begin position="293"/>
        <end position="302"/>
    </location>
</feature>
<gene>
    <name evidence="5" type="ORF">Baya_4966</name>
</gene>
<dbReference type="GO" id="GO:0031267">
    <property type="term" value="F:small GTPase binding"/>
    <property type="evidence" value="ECO:0007669"/>
    <property type="project" value="TreeGrafter"/>
</dbReference>
<dbReference type="Gene3D" id="1.10.472.80">
    <property type="entry name" value="Ypt/Rab-GAP domain of gyp1p, domain 3"/>
    <property type="match status" value="1"/>
</dbReference>
<evidence type="ECO:0000259" key="4">
    <source>
        <dbReference type="PROSITE" id="PS50086"/>
    </source>
</evidence>
<dbReference type="SMART" id="SM00164">
    <property type="entry name" value="TBC"/>
    <property type="match status" value="1"/>
</dbReference>
<dbReference type="EMBL" id="VCAZ01000013">
    <property type="protein sequence ID" value="TSK45875.1"/>
    <property type="molecule type" value="Genomic_DNA"/>
</dbReference>
<keyword evidence="6" id="KW-1185">Reference proteome</keyword>
<dbReference type="FunFam" id="1.10.472.80:FF:000018">
    <property type="entry name" value="TBC1 domain family member 2B"/>
    <property type="match status" value="1"/>
</dbReference>
<organism evidence="5 6">
    <name type="scientific">Bagarius yarrelli</name>
    <name type="common">Goonch</name>
    <name type="synonym">Bagrus yarrelli</name>
    <dbReference type="NCBI Taxonomy" id="175774"/>
    <lineage>
        <taxon>Eukaryota</taxon>
        <taxon>Metazoa</taxon>
        <taxon>Chordata</taxon>
        <taxon>Craniata</taxon>
        <taxon>Vertebrata</taxon>
        <taxon>Euteleostomi</taxon>
        <taxon>Actinopterygii</taxon>
        <taxon>Neopterygii</taxon>
        <taxon>Teleostei</taxon>
        <taxon>Ostariophysi</taxon>
        <taxon>Siluriformes</taxon>
        <taxon>Sisoridae</taxon>
        <taxon>Sisorinae</taxon>
        <taxon>Bagarius</taxon>
    </lineage>
</organism>
<dbReference type="InterPro" id="IPR001849">
    <property type="entry name" value="PH_domain"/>
</dbReference>
<evidence type="ECO:0000313" key="6">
    <source>
        <dbReference type="Proteomes" id="UP000319801"/>
    </source>
</evidence>
<evidence type="ECO:0000256" key="1">
    <source>
        <dbReference type="SAM" id="Coils"/>
    </source>
</evidence>
<feature type="region of interest" description="Disordered" evidence="2">
    <location>
        <begin position="293"/>
        <end position="333"/>
    </location>
</feature>
<dbReference type="SUPFAM" id="SSF47923">
    <property type="entry name" value="Ypt/Rab-GAP domain of gyp1p"/>
    <property type="match status" value="2"/>
</dbReference>
<dbReference type="InterPro" id="IPR011993">
    <property type="entry name" value="PH-like_dom_sf"/>
</dbReference>
<protein>
    <submittedName>
        <fullName evidence="5">TBC1 domain family member 2A</fullName>
    </submittedName>
</protein>
<evidence type="ECO:0000259" key="3">
    <source>
        <dbReference type="PROSITE" id="PS50003"/>
    </source>
</evidence>
<evidence type="ECO:0000256" key="2">
    <source>
        <dbReference type="SAM" id="MobiDB-lite"/>
    </source>
</evidence>
<dbReference type="Gene3D" id="1.10.8.270">
    <property type="entry name" value="putative rabgap domain of human tbc1 domain family member 14 like domains"/>
    <property type="match status" value="1"/>
</dbReference>
<dbReference type="InterPro" id="IPR035969">
    <property type="entry name" value="Rab-GAP_TBC_sf"/>
</dbReference>
<dbReference type="Pfam" id="PF00566">
    <property type="entry name" value="RabGAP-TBC"/>
    <property type="match status" value="1"/>
</dbReference>
<dbReference type="FunFam" id="2.30.29.30:FF:000248">
    <property type="entry name" value="TBC1 domain family member 2A isoform X1"/>
    <property type="match status" value="1"/>
</dbReference>
<dbReference type="Gene3D" id="2.30.29.30">
    <property type="entry name" value="Pleckstrin-homology domain (PH domain)/Phosphotyrosine-binding domain (PTB)"/>
    <property type="match status" value="1"/>
</dbReference>
<evidence type="ECO:0000313" key="5">
    <source>
        <dbReference type="EMBL" id="TSK45875.1"/>
    </source>
</evidence>
<dbReference type="PANTHER" id="PTHR47219">
    <property type="entry name" value="RAB GTPASE-ACTIVATING PROTEIN 1-LIKE"/>
    <property type="match status" value="1"/>
</dbReference>
<sequence>MEGVGGCRGNPSSADMSQPLPLLAETYMSVAEGEGASVIEILEETYTKTMGLSARDEGKQGSQVTISKSENTSICLKDSDTKLCGYLHKQAGPLKAWKFRWFTFEEKKCQLFYYRTAQDVSALGKVELRNATFSYPLQGEEGTFHIQTPERTFILKAANRDAKMYWLQQLQLRRWQHREQLCTDCPLPIPEKPMQDGKLFLDTCPANFLPMVKIPSGLVGVEAASVPVQTNPLNMSIKHPFIEIQNSVHSLRLRRPSLEVSRSVFWIESPANQAEPLKINSFSSAANHEVSLVQTSSLSSDPSAEVGCESPSDKLPTRGSSLTLPNGKHKKANSATLPFDRKEANTADHLSRLKQDNLTLAMEVQAQKELVWLLHKALEAAQLEKRACAQYLAAEGEQERLELLRHGERCTADLRERLEQLRRENEALKRSLEERDVHVKELQDNVKLLLEKNQAKQEVIVKLSEQVAACIDDPRHTVSSDRLSTESLRQLVQEMDNLKDDMEAYKTQNKFLNSEIYQLTRLWQNSSEQEKSLMVKCAYLEASNCQMESRYLGVLRKLQENKELSTEQRADIKKLIEEALQADQKDIIRIDTVREYDEYGFKLIPDYEVEDMKLLAKIQALEIRSHNLLQQETGERSLLARWTQFLGGRSPDDLSSSEELKMLVRAGVPRQYRPSVWRWMVRVRTNTLRQGHPDLFQQLCEKSRATPHSAARQIQLDLHRTLTTNQSFSSPSSPMQQQLQRVLLALSWQNPAVGYCQGLNSEEEAFWCLVAIVQFLMPKDYYTKTLLGSQADQRVFKDFMAEKLPRLLAHFEEYNVDVSLITFNWFLVVFVESLPSDILLKVWDAFLYEGTKVIFRYALAIFKYKEEDILKIHDNVEIYQYLRFFTKTISDSRKLTSIAFWDLNPFPMKHVRNRRAMHLQRLQAELRELEKLQREYSSENSHRKDNVVDLVPSEDEEDA</sequence>
<dbReference type="PROSITE" id="PS50003">
    <property type="entry name" value="PH_DOMAIN"/>
    <property type="match status" value="1"/>
</dbReference>
<dbReference type="OrthoDB" id="294251at2759"/>
<dbReference type="SMART" id="SM00233">
    <property type="entry name" value="PH"/>
    <property type="match status" value="1"/>
</dbReference>
<feature type="coiled-coil region" evidence="1">
    <location>
        <begin position="488"/>
        <end position="515"/>
    </location>
</feature>
<proteinExistence type="predicted"/>
<feature type="compositionally biased region" description="Basic and acidic residues" evidence="2">
    <location>
        <begin position="935"/>
        <end position="947"/>
    </location>
</feature>
<feature type="domain" description="PH" evidence="3">
    <location>
        <begin position="80"/>
        <end position="175"/>
    </location>
</feature>
<dbReference type="Proteomes" id="UP000319801">
    <property type="component" value="Unassembled WGS sequence"/>
</dbReference>
<keyword evidence="1" id="KW-0175">Coiled coil</keyword>
<feature type="region of interest" description="Disordered" evidence="2">
    <location>
        <begin position="935"/>
        <end position="959"/>
    </location>
</feature>
<name>A0A556TRJ8_BAGYA</name>
<dbReference type="CDD" id="cd01265">
    <property type="entry name" value="PH_TBC1D2A"/>
    <property type="match status" value="1"/>
</dbReference>
<accession>A0A556TRJ8</accession>
<dbReference type="SUPFAM" id="SSF50729">
    <property type="entry name" value="PH domain-like"/>
    <property type="match status" value="1"/>
</dbReference>
<dbReference type="InterPro" id="IPR050302">
    <property type="entry name" value="Rab_GAP_TBC_domain"/>
</dbReference>
<dbReference type="InterPro" id="IPR000195">
    <property type="entry name" value="Rab-GAP-TBC_dom"/>
</dbReference>
<dbReference type="PANTHER" id="PTHR47219:SF20">
    <property type="entry name" value="TBC1 DOMAIN FAMILY MEMBER 2B"/>
    <property type="match status" value="1"/>
</dbReference>
<comment type="caution">
    <text evidence="5">The sequence shown here is derived from an EMBL/GenBank/DDBJ whole genome shotgun (WGS) entry which is preliminary data.</text>
</comment>
<dbReference type="PROSITE" id="PS50086">
    <property type="entry name" value="TBC_RABGAP"/>
    <property type="match status" value="1"/>
</dbReference>
<dbReference type="GO" id="GO:0005096">
    <property type="term" value="F:GTPase activator activity"/>
    <property type="evidence" value="ECO:0007669"/>
    <property type="project" value="TreeGrafter"/>
</dbReference>
<dbReference type="AlphaFoldDB" id="A0A556TRJ8"/>
<dbReference type="Pfam" id="PF00169">
    <property type="entry name" value="PH"/>
    <property type="match status" value="1"/>
</dbReference>